<comment type="similarity">
    <text evidence="3 11">Belongs to the class-II pyridoxal-phosphate-dependent aminotransferase family. Histidinol-phosphate aminotransferase subfamily.</text>
</comment>
<dbReference type="EC" id="2.6.1.9" evidence="11"/>
<evidence type="ECO:0000256" key="11">
    <source>
        <dbReference type="HAMAP-Rule" id="MF_01023"/>
    </source>
</evidence>
<protein>
    <recommendedName>
        <fullName evidence="11">Histidinol-phosphate aminotransferase</fullName>
        <ecNumber evidence="11">2.6.1.9</ecNumber>
    </recommendedName>
    <alternativeName>
        <fullName evidence="11">Imidazole acetol-phosphate transaminase</fullName>
    </alternativeName>
</protein>
<reference evidence="13 14" key="1">
    <citation type="submission" date="2008-03" db="EMBL/GenBank/DDBJ databases">
        <title>Complete sequence of Leptothrix cholodnii SP-6.</title>
        <authorList>
            <consortium name="US DOE Joint Genome Institute"/>
            <person name="Copeland A."/>
            <person name="Lucas S."/>
            <person name="Lapidus A."/>
            <person name="Glavina del Rio T."/>
            <person name="Dalin E."/>
            <person name="Tice H."/>
            <person name="Bruce D."/>
            <person name="Goodwin L."/>
            <person name="Pitluck S."/>
            <person name="Chertkov O."/>
            <person name="Brettin T."/>
            <person name="Detter J.C."/>
            <person name="Han C."/>
            <person name="Kuske C.R."/>
            <person name="Schmutz J."/>
            <person name="Larimer F."/>
            <person name="Land M."/>
            <person name="Hauser L."/>
            <person name="Kyrpides N."/>
            <person name="Lykidis A."/>
            <person name="Emerson D."/>
            <person name="Richardson P."/>
        </authorList>
    </citation>
    <scope>NUCLEOTIDE SEQUENCE [LARGE SCALE GENOMIC DNA]</scope>
    <source>
        <strain evidence="14">ATCC 51168 / LMG 8142 / SP-6</strain>
    </source>
</reference>
<comment type="pathway">
    <text evidence="2 11">Amino-acid biosynthesis; L-histidine biosynthesis; L-histidine from 5-phospho-alpha-D-ribose 1-diphosphate: step 7/9.</text>
</comment>
<dbReference type="OrthoDB" id="9813612at2"/>
<evidence type="ECO:0000256" key="4">
    <source>
        <dbReference type="ARBA" id="ARBA00011738"/>
    </source>
</evidence>
<keyword evidence="14" id="KW-1185">Reference proteome</keyword>
<dbReference type="GO" id="GO:0004400">
    <property type="term" value="F:histidinol-phosphate transaminase activity"/>
    <property type="evidence" value="ECO:0007669"/>
    <property type="project" value="UniProtKB-UniRule"/>
</dbReference>
<dbReference type="InterPro" id="IPR015422">
    <property type="entry name" value="PyrdxlP-dep_Trfase_small"/>
</dbReference>
<dbReference type="AlphaFoldDB" id="B1XX74"/>
<dbReference type="InterPro" id="IPR004839">
    <property type="entry name" value="Aminotransferase_I/II_large"/>
</dbReference>
<dbReference type="InterPro" id="IPR005861">
    <property type="entry name" value="HisP_aminotrans"/>
</dbReference>
<dbReference type="Pfam" id="PF00155">
    <property type="entry name" value="Aminotran_1_2"/>
    <property type="match status" value="1"/>
</dbReference>
<dbReference type="HAMAP" id="MF_01023">
    <property type="entry name" value="HisC_aminotrans_2"/>
    <property type="match status" value="1"/>
</dbReference>
<dbReference type="InterPro" id="IPR015421">
    <property type="entry name" value="PyrdxlP-dep_Trfase_major"/>
</dbReference>
<keyword evidence="5 11" id="KW-0032">Aminotransferase</keyword>
<dbReference type="RefSeq" id="WP_012346616.1">
    <property type="nucleotide sequence ID" value="NC_010524.1"/>
</dbReference>
<keyword evidence="8 11" id="KW-0663">Pyridoxal phosphate</keyword>
<dbReference type="UniPathway" id="UPA00031">
    <property type="reaction ID" value="UER00012"/>
</dbReference>
<evidence type="ECO:0000256" key="10">
    <source>
        <dbReference type="ARBA" id="ARBA00047481"/>
    </source>
</evidence>
<dbReference type="NCBIfam" id="TIGR01141">
    <property type="entry name" value="hisC"/>
    <property type="match status" value="1"/>
</dbReference>
<dbReference type="eggNOG" id="COG0079">
    <property type="taxonomic scope" value="Bacteria"/>
</dbReference>
<comment type="catalytic activity">
    <reaction evidence="10 11">
        <text>L-histidinol phosphate + 2-oxoglutarate = 3-(imidazol-4-yl)-2-oxopropyl phosphate + L-glutamate</text>
        <dbReference type="Rhea" id="RHEA:23744"/>
        <dbReference type="ChEBI" id="CHEBI:16810"/>
        <dbReference type="ChEBI" id="CHEBI:29985"/>
        <dbReference type="ChEBI" id="CHEBI:57766"/>
        <dbReference type="ChEBI" id="CHEBI:57980"/>
        <dbReference type="EC" id="2.6.1.9"/>
    </reaction>
</comment>
<evidence type="ECO:0000256" key="8">
    <source>
        <dbReference type="ARBA" id="ARBA00022898"/>
    </source>
</evidence>
<gene>
    <name evidence="11" type="primary">hisC</name>
    <name evidence="13" type="ordered locus">Lcho_1588</name>
</gene>
<sequence length="375" mass="40130">MSSSTASQPLATRLQATLRQDVQGMHAYAVQPSAGYTKLDAMENPFTLPPELQHELGERLGRVAINRYPGGRVDDLKAALAQHIDLPAGCSLMLGNGSDELIALLALACDVPGAKILAPVPGFVMYAMSAQLQGLEFVGVPLTAEFELDEAAMLSAIETHRPAITYIAYPNNPTANLFDESTIEKIVAAVGAQNGLVVFDEAYQPFSSRSWMGRVGRHDHVLVMRTLSKFGLAGIRLGYMAGPAALIAEIDKVRPPYNVSVLNAEAALFALEHADEYARQAAILRAERERLQAALNAMPGVQSHPSEANMILVRVADGAAVFAGLKQRGVLIKNVAGLHPSLKNCLRLTVGTPEENQQMLAALAAAVMSVMEKQS</sequence>
<dbReference type="HOGENOM" id="CLU_017584_3_1_4"/>
<name>B1XX74_LEPCP</name>
<feature type="domain" description="Aminotransferase class I/classII large" evidence="12">
    <location>
        <begin position="38"/>
        <end position="363"/>
    </location>
</feature>
<dbReference type="Gene3D" id="3.40.640.10">
    <property type="entry name" value="Type I PLP-dependent aspartate aminotransferase-like (Major domain)"/>
    <property type="match status" value="1"/>
</dbReference>
<dbReference type="InterPro" id="IPR015424">
    <property type="entry name" value="PyrdxlP-dep_Trfase"/>
</dbReference>
<proteinExistence type="inferred from homology"/>
<evidence type="ECO:0000256" key="9">
    <source>
        <dbReference type="ARBA" id="ARBA00023102"/>
    </source>
</evidence>
<dbReference type="Gene3D" id="3.90.1150.10">
    <property type="entry name" value="Aspartate Aminotransferase, domain 1"/>
    <property type="match status" value="1"/>
</dbReference>
<dbReference type="GO" id="GO:0000105">
    <property type="term" value="P:L-histidine biosynthetic process"/>
    <property type="evidence" value="ECO:0007669"/>
    <property type="project" value="UniProtKB-UniRule"/>
</dbReference>
<feature type="modified residue" description="N6-(pyridoxal phosphate)lysine" evidence="11">
    <location>
        <position position="229"/>
    </location>
</feature>
<keyword evidence="7 11" id="KW-0808">Transferase</keyword>
<dbReference type="Proteomes" id="UP000001693">
    <property type="component" value="Chromosome"/>
</dbReference>
<dbReference type="PANTHER" id="PTHR42885">
    <property type="entry name" value="HISTIDINOL-PHOSPHATE AMINOTRANSFERASE-RELATED"/>
    <property type="match status" value="1"/>
</dbReference>
<dbReference type="KEGG" id="lch:Lcho_1588"/>
<evidence type="ECO:0000256" key="6">
    <source>
        <dbReference type="ARBA" id="ARBA00022605"/>
    </source>
</evidence>
<dbReference type="GO" id="GO:0030170">
    <property type="term" value="F:pyridoxal phosphate binding"/>
    <property type="evidence" value="ECO:0007669"/>
    <property type="project" value="InterPro"/>
</dbReference>
<evidence type="ECO:0000256" key="2">
    <source>
        <dbReference type="ARBA" id="ARBA00005011"/>
    </source>
</evidence>
<evidence type="ECO:0000256" key="1">
    <source>
        <dbReference type="ARBA" id="ARBA00001933"/>
    </source>
</evidence>
<evidence type="ECO:0000256" key="5">
    <source>
        <dbReference type="ARBA" id="ARBA00022576"/>
    </source>
</evidence>
<dbReference type="CDD" id="cd00609">
    <property type="entry name" value="AAT_like"/>
    <property type="match status" value="1"/>
</dbReference>
<evidence type="ECO:0000256" key="7">
    <source>
        <dbReference type="ARBA" id="ARBA00022679"/>
    </source>
</evidence>
<evidence type="ECO:0000313" key="14">
    <source>
        <dbReference type="Proteomes" id="UP000001693"/>
    </source>
</evidence>
<comment type="cofactor">
    <cofactor evidence="1 11">
        <name>pyridoxal 5'-phosphate</name>
        <dbReference type="ChEBI" id="CHEBI:597326"/>
    </cofactor>
</comment>
<dbReference type="SUPFAM" id="SSF53383">
    <property type="entry name" value="PLP-dependent transferases"/>
    <property type="match status" value="1"/>
</dbReference>
<keyword evidence="6 11" id="KW-0028">Amino-acid biosynthesis</keyword>
<dbReference type="STRING" id="395495.Lcho_1588"/>
<comment type="subunit">
    <text evidence="4 11">Homodimer.</text>
</comment>
<organism evidence="13 14">
    <name type="scientific">Leptothrix cholodnii (strain ATCC 51168 / LMG 8142 / SP-6)</name>
    <name type="common">Leptothrix discophora (strain SP-6)</name>
    <dbReference type="NCBI Taxonomy" id="395495"/>
    <lineage>
        <taxon>Bacteria</taxon>
        <taxon>Pseudomonadati</taxon>
        <taxon>Pseudomonadota</taxon>
        <taxon>Betaproteobacteria</taxon>
        <taxon>Burkholderiales</taxon>
        <taxon>Sphaerotilaceae</taxon>
        <taxon>Leptothrix</taxon>
    </lineage>
</organism>
<accession>B1XX74</accession>
<keyword evidence="9 11" id="KW-0368">Histidine biosynthesis</keyword>
<dbReference type="EMBL" id="CP001013">
    <property type="protein sequence ID" value="ACB33855.1"/>
    <property type="molecule type" value="Genomic_DNA"/>
</dbReference>
<dbReference type="PANTHER" id="PTHR42885:SF2">
    <property type="entry name" value="HISTIDINOL-PHOSPHATE AMINOTRANSFERASE"/>
    <property type="match status" value="1"/>
</dbReference>
<evidence type="ECO:0000259" key="12">
    <source>
        <dbReference type="Pfam" id="PF00155"/>
    </source>
</evidence>
<evidence type="ECO:0000256" key="3">
    <source>
        <dbReference type="ARBA" id="ARBA00007970"/>
    </source>
</evidence>
<evidence type="ECO:0000313" key="13">
    <source>
        <dbReference type="EMBL" id="ACB33855.1"/>
    </source>
</evidence>